<dbReference type="PANTHER" id="PTHR33164:SF43">
    <property type="entry name" value="HTH-TYPE TRANSCRIPTIONAL REPRESSOR YETL"/>
    <property type="match status" value="1"/>
</dbReference>
<proteinExistence type="predicted"/>
<dbReference type="EMBL" id="CP011545">
    <property type="protein sequence ID" value="AKK09631.1"/>
    <property type="molecule type" value="Genomic_DNA"/>
</dbReference>
<dbReference type="STRING" id="136857.CTEST_11110"/>
<dbReference type="Pfam" id="PF01047">
    <property type="entry name" value="MarR"/>
    <property type="match status" value="1"/>
</dbReference>
<evidence type="ECO:0000259" key="1">
    <source>
        <dbReference type="PROSITE" id="PS50995"/>
    </source>
</evidence>
<evidence type="ECO:0000313" key="2">
    <source>
        <dbReference type="EMBL" id="AKK09631.1"/>
    </source>
</evidence>
<dbReference type="InterPro" id="IPR000835">
    <property type="entry name" value="HTH_MarR-typ"/>
</dbReference>
<dbReference type="Proteomes" id="UP000035540">
    <property type="component" value="Chromosome"/>
</dbReference>
<dbReference type="PATRIC" id="fig|136857.5.peg.2195"/>
<dbReference type="InterPro" id="IPR039422">
    <property type="entry name" value="MarR/SlyA-like"/>
</dbReference>
<dbReference type="GO" id="GO:0003700">
    <property type="term" value="F:DNA-binding transcription factor activity"/>
    <property type="evidence" value="ECO:0007669"/>
    <property type="project" value="InterPro"/>
</dbReference>
<dbReference type="SUPFAM" id="SSF46785">
    <property type="entry name" value="Winged helix' DNA-binding domain"/>
    <property type="match status" value="1"/>
</dbReference>
<dbReference type="InterPro" id="IPR036388">
    <property type="entry name" value="WH-like_DNA-bd_sf"/>
</dbReference>
<reference evidence="3" key="2">
    <citation type="submission" date="2015-05" db="EMBL/GenBank/DDBJ databases">
        <title>Complete genome sequence of Corynebacterium testudinoris DSM 44614, recovered from necrotic lesions in the mouth of a tortoise.</title>
        <authorList>
            <person name="Ruckert C."/>
            <person name="Albersmeier A."/>
            <person name="Winkler A."/>
            <person name="Tauch A."/>
        </authorList>
    </citation>
    <scope>NUCLEOTIDE SEQUENCE [LARGE SCALE GENOMIC DNA]</scope>
    <source>
        <strain evidence="3">DSM 44614</strain>
    </source>
</reference>
<keyword evidence="3" id="KW-1185">Reference proteome</keyword>
<dbReference type="AlphaFoldDB" id="A0A0G3H8D1"/>
<dbReference type="KEGG" id="cted:CTEST_11110"/>
<sequence>MRKSTIELVGYDEDMTSHAEDSVTTEGRMHEAWRLSQLMVMLAEQSKADFAATIAPLGLPIHLARALAILDEPAPMSDLAEHLCCDRSYVTSLADQLEERGLAERVPGADRRVKLLSLTEEGRAQRDRIVAAVSTHSMMITRLDDAQRAALLPFLEQLLGEPGTCTAMQE</sequence>
<dbReference type="SMART" id="SM00347">
    <property type="entry name" value="HTH_MARR"/>
    <property type="match status" value="1"/>
</dbReference>
<evidence type="ECO:0000313" key="3">
    <source>
        <dbReference type="Proteomes" id="UP000035540"/>
    </source>
</evidence>
<dbReference type="PANTHER" id="PTHR33164">
    <property type="entry name" value="TRANSCRIPTIONAL REGULATOR, MARR FAMILY"/>
    <property type="match status" value="1"/>
</dbReference>
<accession>A0A0G3H8D1</accession>
<dbReference type="InterPro" id="IPR036390">
    <property type="entry name" value="WH_DNA-bd_sf"/>
</dbReference>
<protein>
    <submittedName>
        <fullName evidence="2">Transcriptional regulator</fullName>
    </submittedName>
</protein>
<dbReference type="GO" id="GO:0006950">
    <property type="term" value="P:response to stress"/>
    <property type="evidence" value="ECO:0007669"/>
    <property type="project" value="TreeGrafter"/>
</dbReference>
<dbReference type="Gene3D" id="1.10.10.10">
    <property type="entry name" value="Winged helix-like DNA-binding domain superfamily/Winged helix DNA-binding domain"/>
    <property type="match status" value="1"/>
</dbReference>
<dbReference type="PROSITE" id="PS50995">
    <property type="entry name" value="HTH_MARR_2"/>
    <property type="match status" value="1"/>
</dbReference>
<organism evidence="2 3">
    <name type="scientific">Corynebacterium testudinoris</name>
    <dbReference type="NCBI Taxonomy" id="136857"/>
    <lineage>
        <taxon>Bacteria</taxon>
        <taxon>Bacillati</taxon>
        <taxon>Actinomycetota</taxon>
        <taxon>Actinomycetes</taxon>
        <taxon>Mycobacteriales</taxon>
        <taxon>Corynebacteriaceae</taxon>
        <taxon>Corynebacterium</taxon>
    </lineage>
</organism>
<reference evidence="2 3" key="1">
    <citation type="journal article" date="2015" name="Genome Announc.">
        <title>Complete Genome Sequence of the Type Strain Corynebacterium testudinoris DSM 44614, Recovered from Necrotic Lesions in the Mouth of a Tortoise.</title>
        <authorList>
            <person name="Ruckert C."/>
            <person name="Kriete M."/>
            <person name="Jaenicke S."/>
            <person name="Winkler A."/>
            <person name="Tauch A."/>
        </authorList>
    </citation>
    <scope>NUCLEOTIDE SEQUENCE [LARGE SCALE GENOMIC DNA]</scope>
    <source>
        <strain evidence="2 3">DSM 44614</strain>
    </source>
</reference>
<name>A0A0G3H8D1_9CORY</name>
<feature type="domain" description="HTH marR-type" evidence="1">
    <location>
        <begin position="32"/>
        <end position="160"/>
    </location>
</feature>
<gene>
    <name evidence="2" type="ORF">CTEST_11110</name>
</gene>